<keyword evidence="3 6" id="KW-0561">Oxygen transport</keyword>
<feature type="domain" description="Globin" evidence="7">
    <location>
        <begin position="22"/>
        <end position="174"/>
    </location>
</feature>
<dbReference type="GO" id="GO:0020037">
    <property type="term" value="F:heme binding"/>
    <property type="evidence" value="ECO:0007669"/>
    <property type="project" value="InterPro"/>
</dbReference>
<dbReference type="InterPro" id="IPR012292">
    <property type="entry name" value="Globin/Proto"/>
</dbReference>
<evidence type="ECO:0000256" key="3">
    <source>
        <dbReference type="ARBA" id="ARBA00022621"/>
    </source>
</evidence>
<dbReference type="GO" id="GO:0019825">
    <property type="term" value="F:oxygen binding"/>
    <property type="evidence" value="ECO:0007669"/>
    <property type="project" value="InterPro"/>
</dbReference>
<keyword evidence="2 6" id="KW-0349">Heme</keyword>
<dbReference type="Proteomes" id="UP001186944">
    <property type="component" value="Unassembled WGS sequence"/>
</dbReference>
<accession>A0AA88XY29</accession>
<dbReference type="AlphaFoldDB" id="A0AA88XY29"/>
<dbReference type="CDD" id="cd01040">
    <property type="entry name" value="Mb-like"/>
    <property type="match status" value="1"/>
</dbReference>
<dbReference type="EMBL" id="VSWD01000008">
    <property type="protein sequence ID" value="KAK3094672.1"/>
    <property type="molecule type" value="Genomic_DNA"/>
</dbReference>
<keyword evidence="4" id="KW-0479">Metal-binding</keyword>
<sequence length="192" mass="22016">MGSSHGHCNKLRENSFSKLEEELDDRQKVLTQETLELMREYLSDLGIVVFLRFFEIEPRMKLLFPKIVHLDSDNKLAIEPDVHRVLRIHAASVMYSLGAAVECLDQAELFGVIAEDIGKLHADRHIKINTIHRLWPSLNYGLKQILGDSYTKDVAKAWRKVFYYICRRMEQGMAGKISSESSDRSSGESGNY</sequence>
<keyword evidence="9" id="KW-1185">Reference proteome</keyword>
<evidence type="ECO:0000256" key="1">
    <source>
        <dbReference type="ARBA" id="ARBA00022448"/>
    </source>
</evidence>
<gene>
    <name evidence="8" type="ORF">FSP39_004791</name>
</gene>
<dbReference type="InterPro" id="IPR009050">
    <property type="entry name" value="Globin-like_sf"/>
</dbReference>
<comment type="caution">
    <text evidence="8">The sequence shown here is derived from an EMBL/GenBank/DDBJ whole genome shotgun (WGS) entry which is preliminary data.</text>
</comment>
<keyword evidence="1 6" id="KW-0813">Transport</keyword>
<dbReference type="GO" id="GO:0005344">
    <property type="term" value="F:oxygen carrier activity"/>
    <property type="evidence" value="ECO:0007669"/>
    <property type="project" value="UniProtKB-KW"/>
</dbReference>
<evidence type="ECO:0000313" key="8">
    <source>
        <dbReference type="EMBL" id="KAK3094672.1"/>
    </source>
</evidence>
<dbReference type="InterPro" id="IPR000971">
    <property type="entry name" value="Globin"/>
</dbReference>
<organism evidence="8 9">
    <name type="scientific">Pinctada imbricata</name>
    <name type="common">Atlantic pearl-oyster</name>
    <name type="synonym">Pinctada martensii</name>
    <dbReference type="NCBI Taxonomy" id="66713"/>
    <lineage>
        <taxon>Eukaryota</taxon>
        <taxon>Metazoa</taxon>
        <taxon>Spiralia</taxon>
        <taxon>Lophotrochozoa</taxon>
        <taxon>Mollusca</taxon>
        <taxon>Bivalvia</taxon>
        <taxon>Autobranchia</taxon>
        <taxon>Pteriomorphia</taxon>
        <taxon>Pterioida</taxon>
        <taxon>Pterioidea</taxon>
        <taxon>Pteriidae</taxon>
        <taxon>Pinctada</taxon>
    </lineage>
</organism>
<dbReference type="InterPro" id="IPR044399">
    <property type="entry name" value="Mb-like_M"/>
</dbReference>
<protein>
    <recommendedName>
        <fullName evidence="7">Globin domain-containing protein</fullName>
    </recommendedName>
</protein>
<evidence type="ECO:0000256" key="6">
    <source>
        <dbReference type="RuleBase" id="RU000356"/>
    </source>
</evidence>
<dbReference type="Pfam" id="PF00042">
    <property type="entry name" value="Globin"/>
    <property type="match status" value="1"/>
</dbReference>
<comment type="similarity">
    <text evidence="6">Belongs to the globin family.</text>
</comment>
<reference evidence="8" key="1">
    <citation type="submission" date="2019-08" db="EMBL/GenBank/DDBJ databases">
        <title>The improved chromosome-level genome for the pearl oyster Pinctada fucata martensii using PacBio sequencing and Hi-C.</title>
        <authorList>
            <person name="Zheng Z."/>
        </authorList>
    </citation>
    <scope>NUCLEOTIDE SEQUENCE</scope>
    <source>
        <strain evidence="8">ZZ-2019</strain>
        <tissue evidence="8">Adductor muscle</tissue>
    </source>
</reference>
<evidence type="ECO:0000256" key="4">
    <source>
        <dbReference type="ARBA" id="ARBA00022723"/>
    </source>
</evidence>
<dbReference type="PANTHER" id="PTHR46458:SF1">
    <property type="entry name" value="GEO09476P1"/>
    <property type="match status" value="1"/>
</dbReference>
<dbReference type="Gene3D" id="1.10.490.10">
    <property type="entry name" value="Globins"/>
    <property type="match status" value="1"/>
</dbReference>
<evidence type="ECO:0000256" key="5">
    <source>
        <dbReference type="ARBA" id="ARBA00023004"/>
    </source>
</evidence>
<name>A0AA88XY29_PINIB</name>
<dbReference type="InterPro" id="IPR050532">
    <property type="entry name" value="Globin-like_OT"/>
</dbReference>
<dbReference type="PANTHER" id="PTHR46458">
    <property type="entry name" value="BLR2807 PROTEIN"/>
    <property type="match status" value="1"/>
</dbReference>
<evidence type="ECO:0000313" key="9">
    <source>
        <dbReference type="Proteomes" id="UP001186944"/>
    </source>
</evidence>
<evidence type="ECO:0000259" key="7">
    <source>
        <dbReference type="PROSITE" id="PS01033"/>
    </source>
</evidence>
<keyword evidence="5" id="KW-0408">Iron</keyword>
<proteinExistence type="inferred from homology"/>
<dbReference type="SUPFAM" id="SSF46458">
    <property type="entry name" value="Globin-like"/>
    <property type="match status" value="1"/>
</dbReference>
<dbReference type="PROSITE" id="PS01033">
    <property type="entry name" value="GLOBIN"/>
    <property type="match status" value="1"/>
</dbReference>
<evidence type="ECO:0000256" key="2">
    <source>
        <dbReference type="ARBA" id="ARBA00022617"/>
    </source>
</evidence>
<dbReference type="GO" id="GO:0046872">
    <property type="term" value="F:metal ion binding"/>
    <property type="evidence" value="ECO:0007669"/>
    <property type="project" value="UniProtKB-KW"/>
</dbReference>